<dbReference type="EMBL" id="MU253833">
    <property type="protein sequence ID" value="KAG9245725.1"/>
    <property type="molecule type" value="Genomic_DNA"/>
</dbReference>
<evidence type="ECO:0000313" key="2">
    <source>
        <dbReference type="Proteomes" id="UP000887226"/>
    </source>
</evidence>
<evidence type="ECO:0000313" key="1">
    <source>
        <dbReference type="EMBL" id="KAG9245725.1"/>
    </source>
</evidence>
<keyword evidence="2" id="KW-1185">Reference proteome</keyword>
<reference evidence="1" key="1">
    <citation type="journal article" date="2021" name="IMA Fungus">
        <title>Genomic characterization of three marine fungi, including Emericellopsis atlantica sp. nov. with signatures of a generalist lifestyle and marine biomass degradation.</title>
        <authorList>
            <person name="Hagestad O.C."/>
            <person name="Hou L."/>
            <person name="Andersen J.H."/>
            <person name="Hansen E.H."/>
            <person name="Altermark B."/>
            <person name="Li C."/>
            <person name="Kuhnert E."/>
            <person name="Cox R.J."/>
            <person name="Crous P.W."/>
            <person name="Spatafora J.W."/>
            <person name="Lail K."/>
            <person name="Amirebrahimi M."/>
            <person name="Lipzen A."/>
            <person name="Pangilinan J."/>
            <person name="Andreopoulos W."/>
            <person name="Hayes R.D."/>
            <person name="Ng V."/>
            <person name="Grigoriev I.V."/>
            <person name="Jackson S.A."/>
            <person name="Sutton T.D.S."/>
            <person name="Dobson A.D.W."/>
            <person name="Rama T."/>
        </authorList>
    </citation>
    <scope>NUCLEOTIDE SEQUENCE</scope>
    <source>
        <strain evidence="1">TRa3180A</strain>
    </source>
</reference>
<dbReference type="Gene3D" id="2.70.50.70">
    <property type="match status" value="1"/>
</dbReference>
<accession>A0A9P7Z5I2</accession>
<dbReference type="Proteomes" id="UP000887226">
    <property type="component" value="Unassembled WGS sequence"/>
</dbReference>
<organism evidence="1 2">
    <name type="scientific">Calycina marina</name>
    <dbReference type="NCBI Taxonomy" id="1763456"/>
    <lineage>
        <taxon>Eukaryota</taxon>
        <taxon>Fungi</taxon>
        <taxon>Dikarya</taxon>
        <taxon>Ascomycota</taxon>
        <taxon>Pezizomycotina</taxon>
        <taxon>Leotiomycetes</taxon>
        <taxon>Helotiales</taxon>
        <taxon>Pezizellaceae</taxon>
        <taxon>Calycina</taxon>
    </lineage>
</organism>
<protein>
    <submittedName>
        <fullName evidence="1">Uncharacterized protein</fullName>
    </submittedName>
</protein>
<gene>
    <name evidence="1" type="ORF">BJ878DRAFT_574624</name>
</gene>
<name>A0A9P7Z5I2_9HELO</name>
<sequence length="116" mass="12647">MRTTQTIYFPLPTKGLSSPTLQGHQYRAASYQILNLLKAAQEGLNNANENWGVDIMIAGCANIEVTGSGTNSRSNFLKFPGTYRLTDSIIINICDNSQPGIPKNAGIHTMYQVDPS</sequence>
<proteinExistence type="predicted"/>
<dbReference type="AlphaFoldDB" id="A0A9P7Z5I2"/>
<comment type="caution">
    <text evidence="1">The sequence shown here is derived from an EMBL/GenBank/DDBJ whole genome shotgun (WGS) entry which is preliminary data.</text>
</comment>